<evidence type="ECO:0000313" key="2">
    <source>
        <dbReference type="Proteomes" id="UP001597205"/>
    </source>
</evidence>
<dbReference type="EMBL" id="JBHTKY010000007">
    <property type="protein sequence ID" value="MFD1165351.1"/>
    <property type="molecule type" value="Genomic_DNA"/>
</dbReference>
<organism evidence="1 2">
    <name type="scientific">Sphingobacterium daejeonense</name>
    <dbReference type="NCBI Taxonomy" id="371142"/>
    <lineage>
        <taxon>Bacteria</taxon>
        <taxon>Pseudomonadati</taxon>
        <taxon>Bacteroidota</taxon>
        <taxon>Sphingobacteriia</taxon>
        <taxon>Sphingobacteriales</taxon>
        <taxon>Sphingobacteriaceae</taxon>
        <taxon>Sphingobacterium</taxon>
    </lineage>
</organism>
<protein>
    <submittedName>
        <fullName evidence="1">Carboxypeptidase-like regulatory domain-containing protein</fullName>
    </submittedName>
</protein>
<keyword evidence="2" id="KW-1185">Reference proteome</keyword>
<evidence type="ECO:0000313" key="1">
    <source>
        <dbReference type="EMBL" id="MFD1165351.1"/>
    </source>
</evidence>
<proteinExistence type="predicted"/>
<dbReference type="Pfam" id="PF13715">
    <property type="entry name" value="CarbopepD_reg_2"/>
    <property type="match status" value="1"/>
</dbReference>
<accession>A0ABW3RJP6</accession>
<dbReference type="RefSeq" id="WP_380895430.1">
    <property type="nucleotide sequence ID" value="NZ_JBHTKY010000007.1"/>
</dbReference>
<sequence>MNNSSLGTSSNKDGQFTLNTSSNLVELVITNMGFEKKVLQVQLPLEQELTVALFEKSTAIEEVVVTNYLKDVWKEWGRFFTENLIGIGDFADDCKITNHEVVKFRYDQKAKVLTAIATEPLKIRNNALGYDLVYDMGVFKMDFGTNMFYFEGYAFFKDIGKGKSKFKNNRNDAYQLSMNKFVTSTFNKSWEKDGYIVRKLVKKDNEVRLEARAKYKDILDSVQKKYNGNWKLFYASQNEVSEDQLNTIRKQMGQPEQISYLMGIMKPEEIIEVEDPESNLKRINYQDFLYVIFPAEFEKSRSKLLKKSASQVSELFLVDKEGIIIEKQGAYFPPANWILSGYAVGYSKLAYLLPLDYIPGE</sequence>
<reference evidence="2" key="1">
    <citation type="journal article" date="2019" name="Int. J. Syst. Evol. Microbiol.">
        <title>The Global Catalogue of Microorganisms (GCM) 10K type strain sequencing project: providing services to taxonomists for standard genome sequencing and annotation.</title>
        <authorList>
            <consortium name="The Broad Institute Genomics Platform"/>
            <consortium name="The Broad Institute Genome Sequencing Center for Infectious Disease"/>
            <person name="Wu L."/>
            <person name="Ma J."/>
        </authorList>
    </citation>
    <scope>NUCLEOTIDE SEQUENCE [LARGE SCALE GENOMIC DNA]</scope>
    <source>
        <strain evidence="2">CCUG 52468</strain>
    </source>
</reference>
<comment type="caution">
    <text evidence="1">The sequence shown here is derived from an EMBL/GenBank/DDBJ whole genome shotgun (WGS) entry which is preliminary data.</text>
</comment>
<gene>
    <name evidence="1" type="ORF">ACFQ2C_07025</name>
</gene>
<dbReference type="Proteomes" id="UP001597205">
    <property type="component" value="Unassembled WGS sequence"/>
</dbReference>
<name>A0ABW3RJP6_9SPHI</name>